<dbReference type="Gene3D" id="3.30.160.250">
    <property type="match status" value="1"/>
</dbReference>
<dbReference type="PANTHER" id="PTHR34504">
    <property type="entry name" value="ANTITOXIN HICB"/>
    <property type="match status" value="1"/>
</dbReference>
<dbReference type="AlphaFoldDB" id="A0A0W8FCK0"/>
<name>A0A0W8FCK0_9ZZZZ</name>
<sequence length="84" mass="9284">MKFKITIEKDDDGRYVAECLDLPGCLSEGETLEEAIENINEAIIGCLKSRLKTAGEKLKIPFFDRRLDISIDLTGNSYAQASTG</sequence>
<dbReference type="Pfam" id="PF15919">
    <property type="entry name" value="HicB_lk_antitox"/>
    <property type="match status" value="1"/>
</dbReference>
<feature type="domain" description="HicB-like antitoxin of toxin-antitoxin system" evidence="1">
    <location>
        <begin position="3"/>
        <end position="53"/>
    </location>
</feature>
<protein>
    <recommendedName>
        <fullName evidence="1">HicB-like antitoxin of toxin-antitoxin system domain-containing protein</fullName>
    </recommendedName>
</protein>
<organism evidence="2">
    <name type="scientific">hydrocarbon metagenome</name>
    <dbReference type="NCBI Taxonomy" id="938273"/>
    <lineage>
        <taxon>unclassified sequences</taxon>
        <taxon>metagenomes</taxon>
        <taxon>ecological metagenomes</taxon>
    </lineage>
</organism>
<evidence type="ECO:0000313" key="2">
    <source>
        <dbReference type="EMBL" id="KUG18596.1"/>
    </source>
</evidence>
<dbReference type="InterPro" id="IPR031807">
    <property type="entry name" value="HicB-like"/>
</dbReference>
<dbReference type="InterPro" id="IPR051404">
    <property type="entry name" value="TA_system_antitoxin"/>
</dbReference>
<proteinExistence type="predicted"/>
<reference evidence="2" key="1">
    <citation type="journal article" date="2015" name="Proc. Natl. Acad. Sci. U.S.A.">
        <title>Networks of energetic and metabolic interactions define dynamics in microbial communities.</title>
        <authorList>
            <person name="Embree M."/>
            <person name="Liu J.K."/>
            <person name="Al-Bassam M.M."/>
            <person name="Zengler K."/>
        </authorList>
    </citation>
    <scope>NUCLEOTIDE SEQUENCE</scope>
</reference>
<dbReference type="SUPFAM" id="SSF143100">
    <property type="entry name" value="TTHA1013/TTHA0281-like"/>
    <property type="match status" value="1"/>
</dbReference>
<comment type="caution">
    <text evidence="2">The sequence shown here is derived from an EMBL/GenBank/DDBJ whole genome shotgun (WGS) entry which is preliminary data.</text>
</comment>
<accession>A0A0W8FCK0</accession>
<gene>
    <name evidence="2" type="ORF">ASZ90_011726</name>
</gene>
<evidence type="ECO:0000259" key="1">
    <source>
        <dbReference type="Pfam" id="PF15919"/>
    </source>
</evidence>
<dbReference type="EMBL" id="LNQE01001374">
    <property type="protein sequence ID" value="KUG18596.1"/>
    <property type="molecule type" value="Genomic_DNA"/>
</dbReference>
<dbReference type="InterPro" id="IPR035069">
    <property type="entry name" value="TTHA1013/TTHA0281-like"/>
</dbReference>
<dbReference type="PANTHER" id="PTHR34504:SF2">
    <property type="entry name" value="UPF0150 PROTEIN SSL0259"/>
    <property type="match status" value="1"/>
</dbReference>